<dbReference type="InterPro" id="IPR013229">
    <property type="entry name" value="PEGA"/>
</dbReference>
<proteinExistence type="predicted"/>
<keyword evidence="2" id="KW-0732">Signal</keyword>
<protein>
    <submittedName>
        <fullName evidence="4">PEGA domain-containing protein</fullName>
    </submittedName>
</protein>
<dbReference type="RefSeq" id="WP_272775277.1">
    <property type="nucleotide sequence ID" value="NZ_JAQQLI010000002.1"/>
</dbReference>
<evidence type="ECO:0000256" key="1">
    <source>
        <dbReference type="SAM" id="MobiDB-lite"/>
    </source>
</evidence>
<evidence type="ECO:0000259" key="3">
    <source>
        <dbReference type="Pfam" id="PF08308"/>
    </source>
</evidence>
<name>A0ABT5J450_RHOTP</name>
<evidence type="ECO:0000256" key="2">
    <source>
        <dbReference type="SAM" id="SignalP"/>
    </source>
</evidence>
<feature type="domain" description="PEGA" evidence="3">
    <location>
        <begin position="43"/>
        <end position="93"/>
    </location>
</feature>
<accession>A0ABT5J450</accession>
<sequence>MSRVLSVVVFGSLALSGLAGCSSSSGTSDLPGLGSVFAPKAATLAVTSDPPGAEARLSPTSSCRTPCALTFDKPGEFSVEVSREGHVTQTVPVRVSAPDSGFSLPGTGPGLRVEPATLAVGLEPVRPAAGRGSRSPRADGRAGRG</sequence>
<evidence type="ECO:0000313" key="5">
    <source>
        <dbReference type="Proteomes" id="UP001165652"/>
    </source>
</evidence>
<dbReference type="EMBL" id="JAQQLI010000002">
    <property type="protein sequence ID" value="MDC7784426.1"/>
    <property type="molecule type" value="Genomic_DNA"/>
</dbReference>
<reference evidence="4" key="1">
    <citation type="journal article" date="2023" name="Microbiol Resour">
        <title>Genome Sequences of Rhodoplanes serenus and Two Thermotolerant Strains, Rhodoplanes tepidamans and 'Rhodoplanes cryptolactis,' Further Refine the Genus.</title>
        <authorList>
            <person name="Rayyan A.A."/>
            <person name="Kyndt J.A."/>
        </authorList>
    </citation>
    <scope>NUCLEOTIDE SEQUENCE</scope>
    <source>
        <strain evidence="4">DSM 9987</strain>
    </source>
</reference>
<evidence type="ECO:0000313" key="4">
    <source>
        <dbReference type="EMBL" id="MDC7784426.1"/>
    </source>
</evidence>
<feature type="chain" id="PRO_5047294974" evidence="2">
    <location>
        <begin position="20"/>
        <end position="145"/>
    </location>
</feature>
<reference evidence="4" key="2">
    <citation type="submission" date="2023-02" db="EMBL/GenBank/DDBJ databases">
        <authorList>
            <person name="Rayyan A."/>
            <person name="Meyer T."/>
            <person name="Kyndt J.A."/>
        </authorList>
    </citation>
    <scope>NUCLEOTIDE SEQUENCE</scope>
    <source>
        <strain evidence="4">DSM 9987</strain>
    </source>
</reference>
<feature type="region of interest" description="Disordered" evidence="1">
    <location>
        <begin position="122"/>
        <end position="145"/>
    </location>
</feature>
<keyword evidence="5" id="KW-1185">Reference proteome</keyword>
<organism evidence="4 5">
    <name type="scientific">Rhodoplanes tepidamans</name>
    <name type="common">Rhodoplanes cryptolactis</name>
    <dbReference type="NCBI Taxonomy" id="200616"/>
    <lineage>
        <taxon>Bacteria</taxon>
        <taxon>Pseudomonadati</taxon>
        <taxon>Pseudomonadota</taxon>
        <taxon>Alphaproteobacteria</taxon>
        <taxon>Hyphomicrobiales</taxon>
        <taxon>Nitrobacteraceae</taxon>
        <taxon>Rhodoplanes</taxon>
    </lineage>
</organism>
<feature type="compositionally biased region" description="Basic and acidic residues" evidence="1">
    <location>
        <begin position="136"/>
        <end position="145"/>
    </location>
</feature>
<dbReference type="PROSITE" id="PS51257">
    <property type="entry name" value="PROKAR_LIPOPROTEIN"/>
    <property type="match status" value="1"/>
</dbReference>
<comment type="caution">
    <text evidence="4">The sequence shown here is derived from an EMBL/GenBank/DDBJ whole genome shotgun (WGS) entry which is preliminary data.</text>
</comment>
<dbReference type="Proteomes" id="UP001165652">
    <property type="component" value="Unassembled WGS sequence"/>
</dbReference>
<feature type="signal peptide" evidence="2">
    <location>
        <begin position="1"/>
        <end position="19"/>
    </location>
</feature>
<dbReference type="Pfam" id="PF08308">
    <property type="entry name" value="PEGA"/>
    <property type="match status" value="1"/>
</dbReference>
<gene>
    <name evidence="4" type="ORF">PQJ73_01910</name>
</gene>